<dbReference type="EMBL" id="MU151411">
    <property type="protein sequence ID" value="KAF9444045.1"/>
    <property type="molecule type" value="Genomic_DNA"/>
</dbReference>
<keyword evidence="2" id="KW-1185">Reference proteome</keyword>
<protein>
    <submittedName>
        <fullName evidence="1">Uncharacterized protein</fullName>
    </submittedName>
</protein>
<dbReference type="OrthoDB" id="2685413at2759"/>
<sequence>MDVFNPKILDASIRDVSSCLSDNQKVDLLLYAIKSLHFEGRSRTVVENAIQSCLQVTTLSPEVVAKARILRARARLANGSHFSAQEDLQAALDAEPDNPEAKALLHQRSVAVEKLLSPLPINKDRLSVEIWREIALFLPRRDLKSLLFVPHAISRIASQLLFRELDLHFGNLKYSNSEEDDDWRIHEAHVRASDAARHAQRSADILTRIIVDPAFAHCVRTLRIFASTRDGGLAFQTGMLTNALPKLVNLRNVHISSGAEGLSPVLRILQSTNPRLRGLSLQSPDYPADLAFLDFRHISHFTYTSPPVPTQTNSSTQACASLRDILSSNRTTLRTINVFTPSWTFPSHSISIRNLTRIHFSGTFPANQSVSSTSPPSAYIPSQAISELITHGRQLESLAIDCTLLENATLSAQFRTDPIPPIHPHPLPFLRHFAFTVRALGRRTVDKDLFPSITSFLRGRAQLQTLQLIVDTTPPSLGGVGGVISAANLEATGYDASIWGLLPSLGGLKAVRMTYPRDLAPGLAGWLIPRGVTALGMELGAQRLNAGMDDALGSTAGIGQDIVGFFKQLQPGLPPDLRFVFLNDIPVSTRIVHAVVEQAFPLVSVIRVGSWFWTVMRKQPGALSSGSGGGGGGSNEGVLELEPWPMRRVVYHAAEWLEWLGCEEAAAAALGTTREAEAEGVGVGIFK</sequence>
<comment type="caution">
    <text evidence="1">The sequence shown here is derived from an EMBL/GenBank/DDBJ whole genome shotgun (WGS) entry which is preliminary data.</text>
</comment>
<accession>A0A9P5X4U9</accession>
<reference evidence="1" key="1">
    <citation type="submission" date="2020-11" db="EMBL/GenBank/DDBJ databases">
        <authorList>
            <consortium name="DOE Joint Genome Institute"/>
            <person name="Ahrendt S."/>
            <person name="Riley R."/>
            <person name="Andreopoulos W."/>
            <person name="Labutti K."/>
            <person name="Pangilinan J."/>
            <person name="Ruiz-Duenas F.J."/>
            <person name="Barrasa J.M."/>
            <person name="Sanchez-Garcia M."/>
            <person name="Camarero S."/>
            <person name="Miyauchi S."/>
            <person name="Serrano A."/>
            <person name="Linde D."/>
            <person name="Babiker R."/>
            <person name="Drula E."/>
            <person name="Ayuso-Fernandez I."/>
            <person name="Pacheco R."/>
            <person name="Padilla G."/>
            <person name="Ferreira P."/>
            <person name="Barriuso J."/>
            <person name="Kellner H."/>
            <person name="Castanera R."/>
            <person name="Alfaro M."/>
            <person name="Ramirez L."/>
            <person name="Pisabarro A.G."/>
            <person name="Kuo A."/>
            <person name="Tritt A."/>
            <person name="Lipzen A."/>
            <person name="He G."/>
            <person name="Yan M."/>
            <person name="Ng V."/>
            <person name="Cullen D."/>
            <person name="Martin F."/>
            <person name="Rosso M.-N."/>
            <person name="Henrissat B."/>
            <person name="Hibbett D."/>
            <person name="Martinez A.T."/>
            <person name="Grigoriev I.V."/>
        </authorList>
    </citation>
    <scope>NUCLEOTIDE SEQUENCE</scope>
    <source>
        <strain evidence="1">MF-IS2</strain>
    </source>
</reference>
<organism evidence="1 2">
    <name type="scientific">Macrolepiota fuliginosa MF-IS2</name>
    <dbReference type="NCBI Taxonomy" id="1400762"/>
    <lineage>
        <taxon>Eukaryota</taxon>
        <taxon>Fungi</taxon>
        <taxon>Dikarya</taxon>
        <taxon>Basidiomycota</taxon>
        <taxon>Agaricomycotina</taxon>
        <taxon>Agaricomycetes</taxon>
        <taxon>Agaricomycetidae</taxon>
        <taxon>Agaricales</taxon>
        <taxon>Agaricineae</taxon>
        <taxon>Agaricaceae</taxon>
        <taxon>Macrolepiota</taxon>
    </lineage>
</organism>
<proteinExistence type="predicted"/>
<dbReference type="AlphaFoldDB" id="A0A9P5X4U9"/>
<gene>
    <name evidence="1" type="ORF">P691DRAFT_737051</name>
</gene>
<evidence type="ECO:0000313" key="2">
    <source>
        <dbReference type="Proteomes" id="UP000807342"/>
    </source>
</evidence>
<dbReference type="Gene3D" id="1.25.40.10">
    <property type="entry name" value="Tetratricopeptide repeat domain"/>
    <property type="match status" value="1"/>
</dbReference>
<dbReference type="Proteomes" id="UP000807342">
    <property type="component" value="Unassembled WGS sequence"/>
</dbReference>
<dbReference type="InterPro" id="IPR011990">
    <property type="entry name" value="TPR-like_helical_dom_sf"/>
</dbReference>
<name>A0A9P5X4U9_9AGAR</name>
<dbReference type="SUPFAM" id="SSF48452">
    <property type="entry name" value="TPR-like"/>
    <property type="match status" value="1"/>
</dbReference>
<evidence type="ECO:0000313" key="1">
    <source>
        <dbReference type="EMBL" id="KAF9444045.1"/>
    </source>
</evidence>